<dbReference type="PROSITE" id="PS51257">
    <property type="entry name" value="PROKAR_LIPOPROTEIN"/>
    <property type="match status" value="1"/>
</dbReference>
<keyword evidence="4" id="KW-0564">Palmitate</keyword>
<feature type="region of interest" description="Disordered" evidence="5">
    <location>
        <begin position="55"/>
        <end position="77"/>
    </location>
</feature>
<evidence type="ECO:0000256" key="4">
    <source>
        <dbReference type="HAMAP-Rule" id="MF_00925"/>
    </source>
</evidence>
<sequence length="208" mass="22144">MRMLLSYSHHALRRTPTAAGALCLALAACLSGCATTRNPLIDDAPAPQAAAAATAAPAAEGSAPGTAPVATAAESGVKTTGPSKLQRVFGIFSPYRITIQQGNFVSEEMVAQLNPGMTQEQVRFVLGTPLLTDLFHADRWDYLFRLQKGDGELTTSRVTLFFKDKRLDHFEGGNLPTENEYIARIAGAPQKATDAAPEAAPPQIHITK</sequence>
<comment type="subunit">
    <text evidence="4">Part of the Bam complex.</text>
</comment>
<dbReference type="PANTHER" id="PTHR37482:SF1">
    <property type="entry name" value="OUTER MEMBRANE PROTEIN ASSEMBLY FACTOR BAME"/>
    <property type="match status" value="1"/>
</dbReference>
<comment type="function">
    <text evidence="4">Part of the outer membrane protein assembly complex, which is involved in assembly and insertion of beta-barrel proteins into the outer membrane.</text>
</comment>
<dbReference type="InterPro" id="IPR007450">
    <property type="entry name" value="BamE_dom"/>
</dbReference>
<proteinExistence type="inferred from homology"/>
<feature type="compositionally biased region" description="Low complexity" evidence="5">
    <location>
        <begin position="55"/>
        <end position="68"/>
    </location>
</feature>
<evidence type="ECO:0000313" key="8">
    <source>
        <dbReference type="EMBL" id="MFC3110280.1"/>
    </source>
</evidence>
<dbReference type="InterPro" id="IPR026592">
    <property type="entry name" value="BamE"/>
</dbReference>
<name>A0ABV7F9J4_9BURK</name>
<comment type="caution">
    <text evidence="8">The sequence shown here is derived from an EMBL/GenBank/DDBJ whole genome shotgun (WGS) entry which is preliminary data.</text>
</comment>
<protein>
    <recommendedName>
        <fullName evidence="4">Outer membrane protein assembly factor BamE</fullName>
    </recommendedName>
</protein>
<feature type="signal peptide" evidence="6">
    <location>
        <begin position="1"/>
        <end position="34"/>
    </location>
</feature>
<gene>
    <name evidence="4" type="primary">bamE</name>
    <name evidence="8" type="ORF">ACFOFO_20330</name>
</gene>
<evidence type="ECO:0000259" key="7">
    <source>
        <dbReference type="Pfam" id="PF04355"/>
    </source>
</evidence>
<organism evidence="8 9">
    <name type="scientific">Undibacterium arcticum</name>
    <dbReference type="NCBI Taxonomy" id="1762892"/>
    <lineage>
        <taxon>Bacteria</taxon>
        <taxon>Pseudomonadati</taxon>
        <taxon>Pseudomonadota</taxon>
        <taxon>Betaproteobacteria</taxon>
        <taxon>Burkholderiales</taxon>
        <taxon>Oxalobacteraceae</taxon>
        <taxon>Undibacterium</taxon>
    </lineage>
</organism>
<evidence type="ECO:0000256" key="2">
    <source>
        <dbReference type="ARBA" id="ARBA00023136"/>
    </source>
</evidence>
<feature type="domain" description="Outer membrane protein assembly factor BamE" evidence="7">
    <location>
        <begin position="102"/>
        <end position="171"/>
    </location>
</feature>
<dbReference type="HAMAP" id="MF_00925">
    <property type="entry name" value="OM_assembly_BamE"/>
    <property type="match status" value="1"/>
</dbReference>
<evidence type="ECO:0000256" key="5">
    <source>
        <dbReference type="SAM" id="MobiDB-lite"/>
    </source>
</evidence>
<evidence type="ECO:0000256" key="6">
    <source>
        <dbReference type="SAM" id="SignalP"/>
    </source>
</evidence>
<dbReference type="Gene3D" id="3.30.1450.10">
    <property type="match status" value="1"/>
</dbReference>
<keyword evidence="2 4" id="KW-0472">Membrane</keyword>
<comment type="similarity">
    <text evidence="4">Belongs to the BamE family.</text>
</comment>
<comment type="subcellular location">
    <subcellularLocation>
        <location evidence="4">Cell outer membrane</location>
        <topology evidence="4">Lipid-anchor</topology>
    </subcellularLocation>
</comment>
<dbReference type="InterPro" id="IPR037873">
    <property type="entry name" value="BamE-like"/>
</dbReference>
<dbReference type="Proteomes" id="UP001595530">
    <property type="component" value="Unassembled WGS sequence"/>
</dbReference>
<dbReference type="Pfam" id="PF04355">
    <property type="entry name" value="BamE"/>
    <property type="match status" value="1"/>
</dbReference>
<keyword evidence="4" id="KW-0449">Lipoprotein</keyword>
<reference evidence="9" key="1">
    <citation type="journal article" date="2019" name="Int. J. Syst. Evol. Microbiol.">
        <title>The Global Catalogue of Microorganisms (GCM) 10K type strain sequencing project: providing services to taxonomists for standard genome sequencing and annotation.</title>
        <authorList>
            <consortium name="The Broad Institute Genomics Platform"/>
            <consortium name="The Broad Institute Genome Sequencing Center for Infectious Disease"/>
            <person name="Wu L."/>
            <person name="Ma J."/>
        </authorList>
    </citation>
    <scope>NUCLEOTIDE SEQUENCE [LARGE SCALE GENOMIC DNA]</scope>
    <source>
        <strain evidence="9">KCTC 42986</strain>
    </source>
</reference>
<dbReference type="EMBL" id="JBHRTP010000072">
    <property type="protein sequence ID" value="MFC3110280.1"/>
    <property type="molecule type" value="Genomic_DNA"/>
</dbReference>
<accession>A0ABV7F9J4</accession>
<feature type="chain" id="PRO_5045416209" description="Outer membrane protein assembly factor BamE" evidence="6">
    <location>
        <begin position="35"/>
        <end position="208"/>
    </location>
</feature>
<evidence type="ECO:0000313" key="9">
    <source>
        <dbReference type="Proteomes" id="UP001595530"/>
    </source>
</evidence>
<keyword evidence="1 4" id="KW-0732">Signal</keyword>
<keyword evidence="9" id="KW-1185">Reference proteome</keyword>
<dbReference type="PANTHER" id="PTHR37482">
    <property type="entry name" value="OUTER MEMBRANE PROTEIN ASSEMBLY FACTOR BAME"/>
    <property type="match status" value="1"/>
</dbReference>
<evidence type="ECO:0000256" key="1">
    <source>
        <dbReference type="ARBA" id="ARBA00022729"/>
    </source>
</evidence>
<dbReference type="RefSeq" id="WP_390326816.1">
    <property type="nucleotide sequence ID" value="NZ_JBHRTP010000072.1"/>
</dbReference>
<keyword evidence="3 4" id="KW-0998">Cell outer membrane</keyword>
<evidence type="ECO:0000256" key="3">
    <source>
        <dbReference type="ARBA" id="ARBA00023237"/>
    </source>
</evidence>